<protein>
    <recommendedName>
        <fullName evidence="4">Late embryogenesis abundant protein LEA-2 subgroup domain-containing protein</fullName>
    </recommendedName>
</protein>
<dbReference type="PANTHER" id="PTHR48436:SF1">
    <property type="entry name" value="2, PUTATIVE-RELATED"/>
    <property type="match status" value="1"/>
</dbReference>
<evidence type="ECO:0000313" key="3">
    <source>
        <dbReference type="Proteomes" id="UP001153555"/>
    </source>
</evidence>
<reference evidence="2" key="1">
    <citation type="submission" date="2019-12" db="EMBL/GenBank/DDBJ databases">
        <authorList>
            <person name="Scholes J."/>
        </authorList>
    </citation>
    <scope>NUCLEOTIDE SEQUENCE</scope>
</reference>
<proteinExistence type="predicted"/>
<evidence type="ECO:0008006" key="4">
    <source>
        <dbReference type="Google" id="ProtNLM"/>
    </source>
</evidence>
<dbReference type="AlphaFoldDB" id="A0A9N7MMR4"/>
<keyword evidence="3" id="KW-1185">Reference proteome</keyword>
<evidence type="ECO:0000313" key="2">
    <source>
        <dbReference type="EMBL" id="CAA0808901.1"/>
    </source>
</evidence>
<name>A0A9N7MMR4_STRHE</name>
<dbReference type="InterPro" id="IPR055276">
    <property type="entry name" value="NHL41-like"/>
</dbReference>
<evidence type="ECO:0000256" key="1">
    <source>
        <dbReference type="SAM" id="Phobius"/>
    </source>
</evidence>
<dbReference type="OrthoDB" id="777193at2759"/>
<keyword evidence="1" id="KW-0812">Transmembrane</keyword>
<feature type="transmembrane region" description="Helical" evidence="1">
    <location>
        <begin position="68"/>
        <end position="87"/>
    </location>
</feature>
<sequence length="255" mass="28329">MGSSSEEDEEEALFPNYPYELYFVKSPSTASHADVYSSKSGSESGGGGWFRYFTFGYSDSGCWVLLQLGWRFLLSLAIALIVFYLAAKPPPPNISLQIVGIRQFRLGEGVDGSGVTTKLLTCNCSIHLIVDNNSKLFALHIHPPLVEILFGHLPFAISQSKELYAGSNDITLFRLNIGTKNKPLYGAGRNMQDLLQSGEGVPLVVRVGFRSSFRVVWGLFVSKFHYKAQCLVLLSNVYDKKHKTQVYNSTCMVYS</sequence>
<gene>
    <name evidence="2" type="ORF">SHERM_11124</name>
</gene>
<dbReference type="Proteomes" id="UP001153555">
    <property type="component" value="Unassembled WGS sequence"/>
</dbReference>
<keyword evidence="1" id="KW-0472">Membrane</keyword>
<organism evidence="2 3">
    <name type="scientific">Striga hermonthica</name>
    <name type="common">Purple witchweed</name>
    <name type="synonym">Buchnera hermonthica</name>
    <dbReference type="NCBI Taxonomy" id="68872"/>
    <lineage>
        <taxon>Eukaryota</taxon>
        <taxon>Viridiplantae</taxon>
        <taxon>Streptophyta</taxon>
        <taxon>Embryophyta</taxon>
        <taxon>Tracheophyta</taxon>
        <taxon>Spermatophyta</taxon>
        <taxon>Magnoliopsida</taxon>
        <taxon>eudicotyledons</taxon>
        <taxon>Gunneridae</taxon>
        <taxon>Pentapetalae</taxon>
        <taxon>asterids</taxon>
        <taxon>lamiids</taxon>
        <taxon>Lamiales</taxon>
        <taxon>Orobanchaceae</taxon>
        <taxon>Buchnereae</taxon>
        <taxon>Striga</taxon>
    </lineage>
</organism>
<accession>A0A9N7MMR4</accession>
<dbReference type="EMBL" id="CACSLK010003174">
    <property type="protein sequence ID" value="CAA0808901.1"/>
    <property type="molecule type" value="Genomic_DNA"/>
</dbReference>
<comment type="caution">
    <text evidence="2">The sequence shown here is derived from an EMBL/GenBank/DDBJ whole genome shotgun (WGS) entry which is preliminary data.</text>
</comment>
<dbReference type="PANTHER" id="PTHR48436">
    <property type="entry name" value="2, PUTATIVE-RELATED"/>
    <property type="match status" value="1"/>
</dbReference>
<keyword evidence="1" id="KW-1133">Transmembrane helix</keyword>